<protein>
    <submittedName>
        <fullName evidence="2">Uncharacterized protein</fullName>
    </submittedName>
</protein>
<accession>A0A8H7E2V6</accession>
<gene>
    <name evidence="2" type="ORF">GJ744_002141</name>
</gene>
<feature type="region of interest" description="Disordered" evidence="1">
    <location>
        <begin position="361"/>
        <end position="387"/>
    </location>
</feature>
<feature type="compositionally biased region" description="Polar residues" evidence="1">
    <location>
        <begin position="218"/>
        <end position="237"/>
    </location>
</feature>
<evidence type="ECO:0000313" key="3">
    <source>
        <dbReference type="Proteomes" id="UP000606974"/>
    </source>
</evidence>
<dbReference type="Proteomes" id="UP000606974">
    <property type="component" value="Unassembled WGS sequence"/>
</dbReference>
<feature type="compositionally biased region" description="Acidic residues" evidence="1">
    <location>
        <begin position="116"/>
        <end position="125"/>
    </location>
</feature>
<dbReference type="OrthoDB" id="10375029at2759"/>
<name>A0A8H7E2V6_9EURO</name>
<feature type="compositionally biased region" description="Acidic residues" evidence="1">
    <location>
        <begin position="188"/>
        <end position="210"/>
    </location>
</feature>
<dbReference type="EMBL" id="JAACFV010000135">
    <property type="protein sequence ID" value="KAF7504521.1"/>
    <property type="molecule type" value="Genomic_DNA"/>
</dbReference>
<dbReference type="AlphaFoldDB" id="A0A8H7E2V6"/>
<organism evidence="2 3">
    <name type="scientific">Endocarpon pusillum</name>
    <dbReference type="NCBI Taxonomy" id="364733"/>
    <lineage>
        <taxon>Eukaryota</taxon>
        <taxon>Fungi</taxon>
        <taxon>Dikarya</taxon>
        <taxon>Ascomycota</taxon>
        <taxon>Pezizomycotina</taxon>
        <taxon>Eurotiomycetes</taxon>
        <taxon>Chaetothyriomycetidae</taxon>
        <taxon>Verrucariales</taxon>
        <taxon>Verrucariaceae</taxon>
        <taxon>Endocarpon</taxon>
    </lineage>
</organism>
<reference evidence="2" key="1">
    <citation type="submission" date="2020-02" db="EMBL/GenBank/DDBJ databases">
        <authorList>
            <person name="Palmer J.M."/>
        </authorList>
    </citation>
    <scope>NUCLEOTIDE SEQUENCE</scope>
    <source>
        <strain evidence="2">EPUS1.4</strain>
        <tissue evidence="2">Thallus</tissue>
    </source>
</reference>
<feature type="region of interest" description="Disordered" evidence="1">
    <location>
        <begin position="264"/>
        <end position="297"/>
    </location>
</feature>
<evidence type="ECO:0000313" key="2">
    <source>
        <dbReference type="EMBL" id="KAF7504521.1"/>
    </source>
</evidence>
<keyword evidence="3" id="KW-1185">Reference proteome</keyword>
<feature type="compositionally biased region" description="Acidic residues" evidence="1">
    <location>
        <begin position="148"/>
        <end position="169"/>
    </location>
</feature>
<feature type="region of interest" description="Disordered" evidence="1">
    <location>
        <begin position="83"/>
        <end position="237"/>
    </location>
</feature>
<sequence>MSLRQTSLKDFFPVVAHSRQISGPFQAKHPGNLPKGPEPGPRVATSDDSAKQTAEHGAFPFGPGDLVMTTTTAMSTGMDIITCATQNNKRKEEMDESEDEPEVKRAKASGSAGLDDAIDADDEPVYEPNPKRRKLSHLNNFDAGSAFNDDDESFADDEGDSTGSEEDDSTVVAADTNNTNVDAVFSSDSDDESFVAGEADETESESEEDNWTVRDGNESTLSFASSSTLQPSTPSATAVSFMTAASETSQHAHVPPSLVRSFSNTHISTPQVPTALDPSLPWPPSDPNLRGKAARRRRPAANFTIYEDETATPPQFFDNEATDEIRMPAVRNRVLNSLDQGQENRRPVSQPVEERIDAAQFLHETEDGSEEEVDRMTADEMEDPFEW</sequence>
<feature type="region of interest" description="Disordered" evidence="1">
    <location>
        <begin position="22"/>
        <end position="66"/>
    </location>
</feature>
<feature type="compositionally biased region" description="Acidic residues" evidence="1">
    <location>
        <begin position="367"/>
        <end position="387"/>
    </location>
</feature>
<comment type="caution">
    <text evidence="2">The sequence shown here is derived from an EMBL/GenBank/DDBJ whole genome shotgun (WGS) entry which is preliminary data.</text>
</comment>
<proteinExistence type="predicted"/>
<evidence type="ECO:0000256" key="1">
    <source>
        <dbReference type="SAM" id="MobiDB-lite"/>
    </source>
</evidence>